<dbReference type="AlphaFoldDB" id="A0A383F167"/>
<evidence type="ECO:0000313" key="1">
    <source>
        <dbReference type="EMBL" id="SVE62679.1"/>
    </source>
</evidence>
<name>A0A383F167_9ZZZZ</name>
<accession>A0A383F167</accession>
<proteinExistence type="predicted"/>
<protein>
    <submittedName>
        <fullName evidence="1">Uncharacterized protein</fullName>
    </submittedName>
</protein>
<gene>
    <name evidence="1" type="ORF">METZ01_LOCUS515533</name>
</gene>
<organism evidence="1">
    <name type="scientific">marine metagenome</name>
    <dbReference type="NCBI Taxonomy" id="408172"/>
    <lineage>
        <taxon>unclassified sequences</taxon>
        <taxon>metagenomes</taxon>
        <taxon>ecological metagenomes</taxon>
    </lineage>
</organism>
<dbReference type="EMBL" id="UINC01230522">
    <property type="protein sequence ID" value="SVE62679.1"/>
    <property type="molecule type" value="Genomic_DNA"/>
</dbReference>
<reference evidence="1" key="1">
    <citation type="submission" date="2018-05" db="EMBL/GenBank/DDBJ databases">
        <authorList>
            <person name="Lanie J.A."/>
            <person name="Ng W.-L."/>
            <person name="Kazmierczak K.M."/>
            <person name="Andrzejewski T.M."/>
            <person name="Davidsen T.M."/>
            <person name="Wayne K.J."/>
            <person name="Tettelin H."/>
            <person name="Glass J.I."/>
            <person name="Rusch D."/>
            <person name="Podicherti R."/>
            <person name="Tsui H.-C.T."/>
            <person name="Winkler M.E."/>
        </authorList>
    </citation>
    <scope>NUCLEOTIDE SEQUENCE</scope>
</reference>
<sequence length="43" mass="4732">MIQLIIQGLILWPAGLLGWQTGFEQLDHSGQSGFKSFVSQPCV</sequence>